<comment type="caution">
    <text evidence="1">The sequence shown here is derived from an EMBL/GenBank/DDBJ whole genome shotgun (WGS) entry which is preliminary data.</text>
</comment>
<reference evidence="1 2" key="1">
    <citation type="submission" date="2018-03" db="EMBL/GenBank/DDBJ databases">
        <title>Genomic Encyclopedia of Archaeal and Bacterial Type Strains, Phase II (KMG-II): from individual species to whole genera.</title>
        <authorList>
            <person name="Goeker M."/>
        </authorList>
    </citation>
    <scope>NUCLEOTIDE SEQUENCE [LARGE SCALE GENOMIC DNA]</scope>
    <source>
        <strain evidence="1 2">DSM 28229</strain>
    </source>
</reference>
<protein>
    <submittedName>
        <fullName evidence="1">Uncharacterized protein</fullName>
    </submittedName>
</protein>
<sequence length="194" mass="22186">MQLDIRFLKTALLLHDEMSENGISIIYMGALNQDFTKMFLAMTEDKMDRKNEKMKVKKRVYHMLVETLQNITRHSAEMSDNPKAGNGLFFIGQDEKAYYVITSNKIENEERKSLCANIDEVNNASEEELKEMYKTQIKSGDLNATGGAGLGLIDLRRKTKEPLQYQFVRLNQEHSLFLLKVSVAVSEEEVEAAV</sequence>
<name>A0A315ZFE4_SEDFL</name>
<evidence type="ECO:0000313" key="1">
    <source>
        <dbReference type="EMBL" id="PWJ44285.1"/>
    </source>
</evidence>
<dbReference type="NCBIfam" id="NF038262">
    <property type="entry name" value="SiaB_fam_kinase"/>
    <property type="match status" value="1"/>
</dbReference>
<gene>
    <name evidence="1" type="ORF">BC781_101635</name>
</gene>
<dbReference type="EMBL" id="QGDO01000001">
    <property type="protein sequence ID" value="PWJ44285.1"/>
    <property type="molecule type" value="Genomic_DNA"/>
</dbReference>
<dbReference type="RefSeq" id="WP_109615788.1">
    <property type="nucleotide sequence ID" value="NZ_QGDO01000001.1"/>
</dbReference>
<proteinExistence type="predicted"/>
<evidence type="ECO:0000313" key="2">
    <source>
        <dbReference type="Proteomes" id="UP000245535"/>
    </source>
</evidence>
<dbReference type="Proteomes" id="UP000245535">
    <property type="component" value="Unassembled WGS sequence"/>
</dbReference>
<organism evidence="1 2">
    <name type="scientific">Sediminitomix flava</name>
    <dbReference type="NCBI Taxonomy" id="379075"/>
    <lineage>
        <taxon>Bacteria</taxon>
        <taxon>Pseudomonadati</taxon>
        <taxon>Bacteroidota</taxon>
        <taxon>Cytophagia</taxon>
        <taxon>Cytophagales</taxon>
        <taxon>Flammeovirgaceae</taxon>
        <taxon>Sediminitomix</taxon>
    </lineage>
</organism>
<dbReference type="OrthoDB" id="1117715at2"/>
<accession>A0A315ZFE4</accession>
<keyword evidence="2" id="KW-1185">Reference proteome</keyword>
<dbReference type="Pfam" id="PF19788">
    <property type="entry name" value="DUF6272"/>
    <property type="match status" value="1"/>
</dbReference>
<dbReference type="InterPro" id="IPR046239">
    <property type="entry name" value="DUF6272"/>
</dbReference>
<dbReference type="AlphaFoldDB" id="A0A315ZFE4"/>